<accession>A0A918F8G8</accession>
<protein>
    <recommendedName>
        <fullName evidence="5">Integrase</fullName>
    </recommendedName>
</protein>
<reference evidence="3" key="2">
    <citation type="submission" date="2020-09" db="EMBL/GenBank/DDBJ databases">
        <authorList>
            <person name="Sun Q."/>
            <person name="Ohkuma M."/>
        </authorList>
    </citation>
    <scope>NUCLEOTIDE SEQUENCE</scope>
    <source>
        <strain evidence="3">JCM 4346</strain>
    </source>
</reference>
<organism evidence="3 4">
    <name type="scientific">Streptomyces aurantiogriseus</name>
    <dbReference type="NCBI Taxonomy" id="66870"/>
    <lineage>
        <taxon>Bacteria</taxon>
        <taxon>Bacillati</taxon>
        <taxon>Actinomycetota</taxon>
        <taxon>Actinomycetes</taxon>
        <taxon>Kitasatosporales</taxon>
        <taxon>Streptomycetaceae</taxon>
        <taxon>Streptomyces</taxon>
    </lineage>
</organism>
<evidence type="ECO:0000256" key="2">
    <source>
        <dbReference type="SAM" id="MobiDB-lite"/>
    </source>
</evidence>
<dbReference type="SUPFAM" id="SSF56349">
    <property type="entry name" value="DNA breaking-rejoining enzymes"/>
    <property type="match status" value="1"/>
</dbReference>
<dbReference type="Gene3D" id="1.10.443.10">
    <property type="entry name" value="Intergrase catalytic core"/>
    <property type="match status" value="1"/>
</dbReference>
<proteinExistence type="predicted"/>
<dbReference type="InterPro" id="IPR011010">
    <property type="entry name" value="DNA_brk_join_enz"/>
</dbReference>
<sequence>MLEEAVTRVGVEFVWCRNADPVPRADTGEMVPWSLPMPSVRADSLVRAAGHACIVATSALTGMRASELMELTVGCHRASSDDGTGLARHRLVSKVIKARRWGGEVDEWVVVEEVVRAIALAEQLTDATTGQLLFGPFQGFNSNGAMDWLRQWVASPAGKRLGLAPIPDEPIHPRRLRRTLAVEMGARPGGLFATKVHFKHLSVATSEGYAARPGGAQAGFHQEWKQAEAKEKLAQTVEAFRQFQQGQLPAGPGADALMATFRTVEEELDRNDPGPAKMVTDRQVELLLKKKAAALHLSAANYCWFEDPAKALCLKLAGAKSASAPLTGLCDSARCPQATHHLVHRPIWQTAADNGTALLSSPRIPAGEKTRLRAEQERSQHVLEEIDKASRKAK</sequence>
<evidence type="ECO:0008006" key="5">
    <source>
        <dbReference type="Google" id="ProtNLM"/>
    </source>
</evidence>
<dbReference type="Proteomes" id="UP000658320">
    <property type="component" value="Unassembled WGS sequence"/>
</dbReference>
<dbReference type="EMBL" id="BMSX01000008">
    <property type="protein sequence ID" value="GGR18993.1"/>
    <property type="molecule type" value="Genomic_DNA"/>
</dbReference>
<dbReference type="RefSeq" id="WP_189938042.1">
    <property type="nucleotide sequence ID" value="NZ_BMSX01000008.1"/>
</dbReference>
<feature type="region of interest" description="Disordered" evidence="2">
    <location>
        <begin position="359"/>
        <end position="394"/>
    </location>
</feature>
<feature type="compositionally biased region" description="Basic and acidic residues" evidence="2">
    <location>
        <begin position="366"/>
        <end position="394"/>
    </location>
</feature>
<dbReference type="AlphaFoldDB" id="A0A918F8G8"/>
<evidence type="ECO:0000313" key="4">
    <source>
        <dbReference type="Proteomes" id="UP000658320"/>
    </source>
</evidence>
<dbReference type="InterPro" id="IPR013762">
    <property type="entry name" value="Integrase-like_cat_sf"/>
</dbReference>
<dbReference type="GO" id="GO:0003677">
    <property type="term" value="F:DNA binding"/>
    <property type="evidence" value="ECO:0007669"/>
    <property type="project" value="InterPro"/>
</dbReference>
<evidence type="ECO:0000256" key="1">
    <source>
        <dbReference type="ARBA" id="ARBA00023172"/>
    </source>
</evidence>
<evidence type="ECO:0000313" key="3">
    <source>
        <dbReference type="EMBL" id="GGR18993.1"/>
    </source>
</evidence>
<keyword evidence="4" id="KW-1185">Reference proteome</keyword>
<gene>
    <name evidence="3" type="ORF">GCM10010251_38930</name>
</gene>
<dbReference type="GO" id="GO:0006310">
    <property type="term" value="P:DNA recombination"/>
    <property type="evidence" value="ECO:0007669"/>
    <property type="project" value="UniProtKB-KW"/>
</dbReference>
<comment type="caution">
    <text evidence="3">The sequence shown here is derived from an EMBL/GenBank/DDBJ whole genome shotgun (WGS) entry which is preliminary data.</text>
</comment>
<reference evidence="3" key="1">
    <citation type="journal article" date="2014" name="Int. J. Syst. Evol. Microbiol.">
        <title>Complete genome sequence of Corynebacterium casei LMG S-19264T (=DSM 44701T), isolated from a smear-ripened cheese.</title>
        <authorList>
            <consortium name="US DOE Joint Genome Institute (JGI-PGF)"/>
            <person name="Walter F."/>
            <person name="Albersmeier A."/>
            <person name="Kalinowski J."/>
            <person name="Ruckert C."/>
        </authorList>
    </citation>
    <scope>NUCLEOTIDE SEQUENCE</scope>
    <source>
        <strain evidence="3">JCM 4346</strain>
    </source>
</reference>
<keyword evidence="1" id="KW-0233">DNA recombination</keyword>
<dbReference type="GO" id="GO:0015074">
    <property type="term" value="P:DNA integration"/>
    <property type="evidence" value="ECO:0007669"/>
    <property type="project" value="InterPro"/>
</dbReference>
<name>A0A918F8G8_9ACTN</name>